<dbReference type="OrthoDB" id="1711136at2759"/>
<dbReference type="AlphaFoldDB" id="A0A1E5WD08"/>
<sequence>LSPFPFSLEQHRLQLDQLLQPHNDQVRVSLQRQVDIQNATLLNRLIMDKLIQKNEEVASLHIELQRNQLDRVQLMEFAVDTYLVNQSLIGMLPPVQQETNSHVSSNDLNAPGSGDEASSVARTTVSLIACPICSAVKDGAIQARFG</sequence>
<gene>
    <name evidence="2" type="ORF">BAE44_0003730</name>
</gene>
<accession>A0A1E5WD08</accession>
<proteinExistence type="predicted"/>
<evidence type="ECO:0000313" key="3">
    <source>
        <dbReference type="Proteomes" id="UP000095767"/>
    </source>
</evidence>
<dbReference type="Proteomes" id="UP000095767">
    <property type="component" value="Unassembled WGS sequence"/>
</dbReference>
<comment type="caution">
    <text evidence="2">The sequence shown here is derived from an EMBL/GenBank/DDBJ whole genome shotgun (WGS) entry which is preliminary data.</text>
</comment>
<evidence type="ECO:0000256" key="1">
    <source>
        <dbReference type="SAM" id="MobiDB-lite"/>
    </source>
</evidence>
<name>A0A1E5WD08_9POAL</name>
<evidence type="ECO:0000313" key="2">
    <source>
        <dbReference type="EMBL" id="OEL35251.1"/>
    </source>
</evidence>
<feature type="compositionally biased region" description="Polar residues" evidence="1">
    <location>
        <begin position="98"/>
        <end position="108"/>
    </location>
</feature>
<dbReference type="EMBL" id="LWDX02012787">
    <property type="protein sequence ID" value="OEL35251.1"/>
    <property type="molecule type" value="Genomic_DNA"/>
</dbReference>
<feature type="region of interest" description="Disordered" evidence="1">
    <location>
        <begin position="98"/>
        <end position="117"/>
    </location>
</feature>
<protein>
    <submittedName>
        <fullName evidence="2">Uncharacterized protein</fullName>
    </submittedName>
</protein>
<keyword evidence="3" id="KW-1185">Reference proteome</keyword>
<feature type="non-terminal residue" evidence="2">
    <location>
        <position position="1"/>
    </location>
</feature>
<reference evidence="2 3" key="1">
    <citation type="submission" date="2016-09" db="EMBL/GenBank/DDBJ databases">
        <title>The draft genome of Dichanthelium oligosanthes: A C3 panicoid grass species.</title>
        <authorList>
            <person name="Studer A.J."/>
            <person name="Schnable J.C."/>
            <person name="Brutnell T.P."/>
        </authorList>
    </citation>
    <scope>NUCLEOTIDE SEQUENCE [LARGE SCALE GENOMIC DNA]</scope>
    <source>
        <strain evidence="3">cv. Kellogg 1175</strain>
        <tissue evidence="2">Leaf</tissue>
    </source>
</reference>
<organism evidence="2 3">
    <name type="scientific">Dichanthelium oligosanthes</name>
    <dbReference type="NCBI Taxonomy" id="888268"/>
    <lineage>
        <taxon>Eukaryota</taxon>
        <taxon>Viridiplantae</taxon>
        <taxon>Streptophyta</taxon>
        <taxon>Embryophyta</taxon>
        <taxon>Tracheophyta</taxon>
        <taxon>Spermatophyta</taxon>
        <taxon>Magnoliopsida</taxon>
        <taxon>Liliopsida</taxon>
        <taxon>Poales</taxon>
        <taxon>Poaceae</taxon>
        <taxon>PACMAD clade</taxon>
        <taxon>Panicoideae</taxon>
        <taxon>Panicodae</taxon>
        <taxon>Paniceae</taxon>
        <taxon>Dichantheliinae</taxon>
        <taxon>Dichanthelium</taxon>
    </lineage>
</organism>